<evidence type="ECO:0000256" key="4">
    <source>
        <dbReference type="SAM" id="MobiDB-lite"/>
    </source>
</evidence>
<evidence type="ECO:0000313" key="7">
    <source>
        <dbReference type="Proteomes" id="UP001597373"/>
    </source>
</evidence>
<protein>
    <submittedName>
        <fullName evidence="6">Glycosyltransferase family 25 protein</fullName>
    </submittedName>
</protein>
<dbReference type="EMBL" id="JBHUIR010000038">
    <property type="protein sequence ID" value="MFD2260294.1"/>
    <property type="molecule type" value="Genomic_DNA"/>
</dbReference>
<evidence type="ECO:0000313" key="6">
    <source>
        <dbReference type="EMBL" id="MFD2260294.1"/>
    </source>
</evidence>
<keyword evidence="3" id="KW-0808">Transferase</keyword>
<gene>
    <name evidence="6" type="ORF">ACFSMZ_11025</name>
</gene>
<keyword evidence="2" id="KW-0328">Glycosyltransferase</keyword>
<dbReference type="RefSeq" id="WP_345099146.1">
    <property type="nucleotide sequence ID" value="NZ_BAABGS010000021.1"/>
</dbReference>
<comment type="caution">
    <text evidence="6">The sequence shown here is derived from an EMBL/GenBank/DDBJ whole genome shotgun (WGS) entry which is preliminary data.</text>
</comment>
<comment type="similarity">
    <text evidence="1">Belongs to the glycosyltransferase 25 family.</text>
</comment>
<evidence type="ECO:0000259" key="5">
    <source>
        <dbReference type="Pfam" id="PF01755"/>
    </source>
</evidence>
<accession>A0ABW5DK35</accession>
<feature type="domain" description="Glycosyl transferase family 25" evidence="5">
    <location>
        <begin position="2"/>
        <end position="176"/>
    </location>
</feature>
<sequence length="229" mass="25276">MKVLLINLDRATDRLERMRRVFGEAGIEFERVSGVDGSQLSAEELERCQPQPGYFGWLAKGELGCFLSHRLCWKRIAEGPHEHVAVFEDDIVFGSDAAALLADTQWVPADADIVKLDAAPFRTYIGRDGKDLPGGRRLHRLCFNHYCTGGYIISKRAAAYLLKESEILRAPVDEFMFNVVSPAFRRSRVYQVVPALCTQERYVFPQNDGEPGATSRGGSSSAGCGSGGS</sequence>
<dbReference type="CDD" id="cd06532">
    <property type="entry name" value="Glyco_transf_25"/>
    <property type="match status" value="1"/>
</dbReference>
<dbReference type="InterPro" id="IPR002654">
    <property type="entry name" value="Glyco_trans_25"/>
</dbReference>
<evidence type="ECO:0000256" key="3">
    <source>
        <dbReference type="ARBA" id="ARBA00022679"/>
    </source>
</evidence>
<evidence type="ECO:0000256" key="1">
    <source>
        <dbReference type="ARBA" id="ARBA00006721"/>
    </source>
</evidence>
<organism evidence="6 7">
    <name type="scientific">Chelativorans composti</name>
    <dbReference type="NCBI Taxonomy" id="768533"/>
    <lineage>
        <taxon>Bacteria</taxon>
        <taxon>Pseudomonadati</taxon>
        <taxon>Pseudomonadota</taxon>
        <taxon>Alphaproteobacteria</taxon>
        <taxon>Hyphomicrobiales</taxon>
        <taxon>Phyllobacteriaceae</taxon>
        <taxon>Chelativorans</taxon>
    </lineage>
</organism>
<dbReference type="InterPro" id="IPR050757">
    <property type="entry name" value="Collagen_mod_GT25"/>
</dbReference>
<dbReference type="Proteomes" id="UP001597373">
    <property type="component" value="Unassembled WGS sequence"/>
</dbReference>
<dbReference type="PANTHER" id="PTHR10730">
    <property type="entry name" value="PROCOLLAGEN-LYSINE,2-OXOGLUTARATE 5-DIOXYGENASE/GLYCOSYLTRANSFERASE 25 FAMILY MEMBER"/>
    <property type="match status" value="1"/>
</dbReference>
<reference evidence="7" key="1">
    <citation type="journal article" date="2019" name="Int. J. Syst. Evol. Microbiol.">
        <title>The Global Catalogue of Microorganisms (GCM) 10K type strain sequencing project: providing services to taxonomists for standard genome sequencing and annotation.</title>
        <authorList>
            <consortium name="The Broad Institute Genomics Platform"/>
            <consortium name="The Broad Institute Genome Sequencing Center for Infectious Disease"/>
            <person name="Wu L."/>
            <person name="Ma J."/>
        </authorList>
    </citation>
    <scope>NUCLEOTIDE SEQUENCE [LARGE SCALE GENOMIC DNA]</scope>
    <source>
        <strain evidence="7">KCTC 23707</strain>
    </source>
</reference>
<name>A0ABW5DK35_9HYPH</name>
<dbReference type="Pfam" id="PF01755">
    <property type="entry name" value="Glyco_transf_25"/>
    <property type="match status" value="1"/>
</dbReference>
<evidence type="ECO:0000256" key="2">
    <source>
        <dbReference type="ARBA" id="ARBA00022676"/>
    </source>
</evidence>
<keyword evidence="7" id="KW-1185">Reference proteome</keyword>
<dbReference type="PANTHER" id="PTHR10730:SF53">
    <property type="entry name" value="GLYCOSYLTRANSFERASE 25 FAMILY MEMBER"/>
    <property type="match status" value="1"/>
</dbReference>
<proteinExistence type="inferred from homology"/>
<feature type="region of interest" description="Disordered" evidence="4">
    <location>
        <begin position="207"/>
        <end position="229"/>
    </location>
</feature>